<protein>
    <recommendedName>
        <fullName evidence="2">Isoprenyl transferase</fullName>
        <ecNumber evidence="2">2.5.1.-</ecNumber>
    </recommendedName>
</protein>
<feature type="binding site" evidence="2">
    <location>
        <position position="32"/>
    </location>
    <ligand>
        <name>substrate</name>
    </ligand>
</feature>
<gene>
    <name evidence="3" type="primary">uppS_1</name>
    <name evidence="3" type="ORF">LNAOJCKE_1901</name>
</gene>
<proteinExistence type="inferred from homology"/>
<feature type="binding site" evidence="2">
    <location>
        <position position="68"/>
    </location>
    <ligand>
        <name>substrate</name>
    </ligand>
</feature>
<dbReference type="PANTHER" id="PTHR10291">
    <property type="entry name" value="DEHYDRODOLICHYL DIPHOSPHATE SYNTHASE FAMILY MEMBER"/>
    <property type="match status" value="1"/>
</dbReference>
<dbReference type="PANTHER" id="PTHR10291:SF0">
    <property type="entry name" value="DEHYDRODOLICHYL DIPHOSPHATE SYNTHASE 2"/>
    <property type="match status" value="1"/>
</dbReference>
<feature type="binding site" evidence="2">
    <location>
        <position position="19"/>
    </location>
    <ligand>
        <name>Mg(2+)</name>
        <dbReference type="ChEBI" id="CHEBI:18420"/>
    </ligand>
</feature>
<feature type="binding site" evidence="2">
    <location>
        <begin position="182"/>
        <end position="184"/>
    </location>
    <ligand>
        <name>substrate</name>
    </ligand>
</feature>
<feature type="binding site" evidence="2">
    <location>
        <position position="36"/>
    </location>
    <ligand>
        <name>substrate</name>
    </ligand>
</feature>
<dbReference type="EMBL" id="BPRC01000005">
    <property type="protein sequence ID" value="GJE64695.1"/>
    <property type="molecule type" value="Genomic_DNA"/>
</dbReference>
<name>A0ABQ4UEW3_9HYPH</name>
<dbReference type="SUPFAM" id="SSF64005">
    <property type="entry name" value="Undecaprenyl diphosphate synthase"/>
    <property type="match status" value="1"/>
</dbReference>
<feature type="binding site" evidence="2">
    <location>
        <position position="70"/>
    </location>
    <ligand>
        <name>substrate</name>
    </ligand>
</feature>
<dbReference type="EC" id="2.5.1.-" evidence="2"/>
<evidence type="ECO:0000256" key="1">
    <source>
        <dbReference type="ARBA" id="ARBA00022679"/>
    </source>
</evidence>
<dbReference type="NCBIfam" id="NF011412">
    <property type="entry name" value="PRK14839.1"/>
    <property type="match status" value="1"/>
</dbReference>
<dbReference type="InterPro" id="IPR036424">
    <property type="entry name" value="UPP_synth-like_sf"/>
</dbReference>
<comment type="function">
    <text evidence="2">Catalyzes the condensation of isopentenyl diphosphate (IPP) with allylic pyrophosphates generating different type of terpenoids.</text>
</comment>
<feature type="binding site" evidence="2">
    <location>
        <begin position="20"/>
        <end position="23"/>
    </location>
    <ligand>
        <name>substrate</name>
    </ligand>
</feature>
<dbReference type="Proteomes" id="UP001055039">
    <property type="component" value="Unassembled WGS sequence"/>
</dbReference>
<evidence type="ECO:0000313" key="4">
    <source>
        <dbReference type="Proteomes" id="UP001055039"/>
    </source>
</evidence>
<feature type="binding site" evidence="2">
    <location>
        <position position="24"/>
    </location>
    <ligand>
        <name>substrate</name>
    </ligand>
</feature>
<reference evidence="3" key="1">
    <citation type="journal article" date="2021" name="Front. Microbiol.">
        <title>Comprehensive Comparative Genomics and Phenotyping of Methylobacterium Species.</title>
        <authorList>
            <person name="Alessa O."/>
            <person name="Ogura Y."/>
            <person name="Fujitani Y."/>
            <person name="Takami H."/>
            <person name="Hayashi T."/>
            <person name="Sahin N."/>
            <person name="Tani A."/>
        </authorList>
    </citation>
    <scope>NUCLEOTIDE SEQUENCE</scope>
    <source>
        <strain evidence="3">NBRC 15686</strain>
    </source>
</reference>
<comment type="subunit">
    <text evidence="2">Homodimer.</text>
</comment>
<organism evidence="3 4">
    <name type="scientific">Methylorubrum aminovorans</name>
    <dbReference type="NCBI Taxonomy" id="269069"/>
    <lineage>
        <taxon>Bacteria</taxon>
        <taxon>Pseudomonadati</taxon>
        <taxon>Pseudomonadota</taxon>
        <taxon>Alphaproteobacteria</taxon>
        <taxon>Hyphomicrobiales</taxon>
        <taxon>Methylobacteriaceae</taxon>
        <taxon>Methylorubrum</taxon>
    </lineage>
</organism>
<dbReference type="NCBIfam" id="TIGR00055">
    <property type="entry name" value="uppS"/>
    <property type="match status" value="1"/>
</dbReference>
<evidence type="ECO:0000256" key="2">
    <source>
        <dbReference type="HAMAP-Rule" id="MF_01139"/>
    </source>
</evidence>
<keyword evidence="2" id="KW-0479">Metal-binding</keyword>
<accession>A0ABQ4UEW3</accession>
<dbReference type="InterPro" id="IPR018520">
    <property type="entry name" value="UPP_synth-like_CS"/>
</dbReference>
<feature type="active site" evidence="2">
    <location>
        <position position="19"/>
    </location>
</feature>
<sequence length="237" mass="25512">MMQSPLDRRSALHAAIIMDGNGRWASARSLPRSAGHRAGVKTIQRVAEAAPALGIGTLTLYAFSSDNWRRPAEEVGGLMRLLRAYLRGETDRLARSGTRLTVIGRRDRLPAGIPEAIARAEAATAAGDRLHLRIAVDYSSRDAILAAAARLGPEGLSRDGLSEALGTDGDVDLLIRTGGEKRLSDFLLWEVAYAELHFTERMWPDFGTADLAAAVADFSARDRRYGGLNPPAVPQAA</sequence>
<reference evidence="3" key="2">
    <citation type="submission" date="2021-08" db="EMBL/GenBank/DDBJ databases">
        <authorList>
            <person name="Tani A."/>
            <person name="Ola A."/>
            <person name="Ogura Y."/>
            <person name="Katsura K."/>
            <person name="Hayashi T."/>
        </authorList>
    </citation>
    <scope>NUCLEOTIDE SEQUENCE</scope>
    <source>
        <strain evidence="3">NBRC 15686</strain>
    </source>
</reference>
<dbReference type="HAMAP" id="MF_01139">
    <property type="entry name" value="ISPT"/>
    <property type="match status" value="1"/>
</dbReference>
<feature type="binding site" evidence="2">
    <location>
        <position position="176"/>
    </location>
    <ligand>
        <name>substrate</name>
    </ligand>
</feature>
<keyword evidence="1 2" id="KW-0808">Transferase</keyword>
<evidence type="ECO:0000313" key="3">
    <source>
        <dbReference type="EMBL" id="GJE64695.1"/>
    </source>
</evidence>
<dbReference type="Pfam" id="PF01255">
    <property type="entry name" value="Prenyltransf"/>
    <property type="match status" value="1"/>
</dbReference>
<feature type="binding site" evidence="2">
    <location>
        <begin position="64"/>
        <end position="66"/>
    </location>
    <ligand>
        <name>substrate</name>
    </ligand>
</feature>
<comment type="similarity">
    <text evidence="2">Belongs to the UPP synthase family.</text>
</comment>
<dbReference type="PROSITE" id="PS01066">
    <property type="entry name" value="UPP_SYNTHASE"/>
    <property type="match status" value="1"/>
</dbReference>
<feature type="binding site" evidence="2">
    <location>
        <position position="195"/>
    </location>
    <ligand>
        <name>Mg(2+)</name>
        <dbReference type="ChEBI" id="CHEBI:18420"/>
    </ligand>
</feature>
<keyword evidence="4" id="KW-1185">Reference proteome</keyword>
<feature type="active site" description="Proton acceptor" evidence="2">
    <location>
        <position position="67"/>
    </location>
</feature>
<comment type="caution">
    <text evidence="3">The sequence shown here is derived from an EMBL/GenBank/DDBJ whole genome shotgun (WGS) entry which is preliminary data.</text>
</comment>
<dbReference type="Gene3D" id="3.40.1180.10">
    <property type="entry name" value="Decaprenyl diphosphate synthase-like"/>
    <property type="match status" value="1"/>
</dbReference>
<dbReference type="InterPro" id="IPR001441">
    <property type="entry name" value="UPP_synth-like"/>
</dbReference>
<keyword evidence="2" id="KW-0460">Magnesium</keyword>
<dbReference type="CDD" id="cd00475">
    <property type="entry name" value="Cis_IPPS"/>
    <property type="match status" value="1"/>
</dbReference>
<comment type="cofactor">
    <cofactor evidence="2">
        <name>Mg(2+)</name>
        <dbReference type="ChEBI" id="CHEBI:18420"/>
    </cofactor>
    <text evidence="2">Binds 2 magnesium ions per subunit.</text>
</comment>